<keyword evidence="2" id="KW-1185">Reference proteome</keyword>
<dbReference type="NCBIfam" id="NF003322">
    <property type="entry name" value="PRK04334.1-2"/>
    <property type="match status" value="1"/>
</dbReference>
<dbReference type="InterPro" id="IPR003374">
    <property type="entry name" value="ApbE-like_sf"/>
</dbReference>
<dbReference type="PIRSF" id="PIRSF006421">
    <property type="entry name" value="UCP006421"/>
    <property type="match status" value="1"/>
</dbReference>
<evidence type="ECO:0000313" key="1">
    <source>
        <dbReference type="EMBL" id="MFC6759783.1"/>
    </source>
</evidence>
<evidence type="ECO:0000313" key="2">
    <source>
        <dbReference type="Proteomes" id="UP001596353"/>
    </source>
</evidence>
<comment type="caution">
    <text evidence="1">The sequence shown here is derived from an EMBL/GenBank/DDBJ whole genome shotgun (WGS) entry which is preliminary data.</text>
</comment>
<dbReference type="SUPFAM" id="SSF143631">
    <property type="entry name" value="ApbE-like"/>
    <property type="match status" value="1"/>
</dbReference>
<dbReference type="Proteomes" id="UP001596353">
    <property type="component" value="Unassembled WGS sequence"/>
</dbReference>
<dbReference type="EMBL" id="JBHSWG010000001">
    <property type="protein sequence ID" value="MFC6759783.1"/>
    <property type="molecule type" value="Genomic_DNA"/>
</dbReference>
<gene>
    <name evidence="1" type="ORF">ACFQFQ_10205</name>
</gene>
<organism evidence="1 2">
    <name type="scientific">Sulfitobacter porphyrae</name>
    <dbReference type="NCBI Taxonomy" id="1246864"/>
    <lineage>
        <taxon>Bacteria</taxon>
        <taxon>Pseudomonadati</taxon>
        <taxon>Pseudomonadota</taxon>
        <taxon>Alphaproteobacteria</taxon>
        <taxon>Rhodobacterales</taxon>
        <taxon>Roseobacteraceae</taxon>
        <taxon>Sulfitobacter</taxon>
    </lineage>
</organism>
<sequence>MSAEPQAHILPDGRRLHLNHGPIDLIIEVTGGDATACYATATARFQTLLSGLVAELPVLRRPVDAGTRVTDPVARRMVQAVRPYEDTFVTPMAAVAGAVADEILAAVLAEHHADKIYVNNGGDVAFHLETGHQVTAEGPAGPIHITAGDSARGLATSGWRGRSHSLGIADAVTVAATTAAAADVAATLIANAVDLPGHPAIRRVPARALSPDSDLGDRLVTTDVGALDAAEIVAALARGQALANSLCQRGLIDQAVLGLAGRTVHATHTQGAIPNV</sequence>
<accession>A0ABW2B2M1</accession>
<dbReference type="Gene3D" id="3.10.520.10">
    <property type="entry name" value="ApbE-like domains"/>
    <property type="match status" value="1"/>
</dbReference>
<dbReference type="InterPro" id="IPR007183">
    <property type="entry name" value="UPF0280"/>
</dbReference>
<reference evidence="2" key="1">
    <citation type="journal article" date="2019" name="Int. J. Syst. Evol. Microbiol.">
        <title>The Global Catalogue of Microorganisms (GCM) 10K type strain sequencing project: providing services to taxonomists for standard genome sequencing and annotation.</title>
        <authorList>
            <consortium name="The Broad Institute Genomics Platform"/>
            <consortium name="The Broad Institute Genome Sequencing Center for Infectious Disease"/>
            <person name="Wu L."/>
            <person name="Ma J."/>
        </authorList>
    </citation>
    <scope>NUCLEOTIDE SEQUENCE [LARGE SCALE GENOMIC DNA]</scope>
    <source>
        <strain evidence="2">CCUG 66188</strain>
    </source>
</reference>
<protein>
    <submittedName>
        <fullName evidence="1">UPF0280 family protein</fullName>
    </submittedName>
</protein>
<name>A0ABW2B2M1_9RHOB</name>
<proteinExistence type="predicted"/>